<evidence type="ECO:0000313" key="2">
    <source>
        <dbReference type="EMBL" id="WZK89738.1"/>
    </source>
</evidence>
<reference evidence="2 3" key="1">
    <citation type="submission" date="2023-04" db="EMBL/GenBank/DDBJ databases">
        <title>Complete genome sequence of Alisedimentitalea scapharcae.</title>
        <authorList>
            <person name="Rong J.-C."/>
            <person name="Yi M.-L."/>
            <person name="Zhao Q."/>
        </authorList>
    </citation>
    <scope>NUCLEOTIDE SEQUENCE [LARGE SCALE GENOMIC DNA]</scope>
    <source>
        <strain evidence="2 3">KCTC 42119</strain>
    </source>
</reference>
<keyword evidence="3" id="KW-1185">Reference proteome</keyword>
<evidence type="ECO:0000313" key="3">
    <source>
        <dbReference type="Proteomes" id="UP001623232"/>
    </source>
</evidence>
<keyword evidence="1" id="KW-0732">Signal</keyword>
<proteinExistence type="predicted"/>
<evidence type="ECO:0000256" key="1">
    <source>
        <dbReference type="SAM" id="SignalP"/>
    </source>
</evidence>
<dbReference type="SUPFAM" id="SSF56524">
    <property type="entry name" value="Oxidoreductase molybdopterin-binding domain"/>
    <property type="match status" value="1"/>
</dbReference>
<dbReference type="Proteomes" id="UP001623232">
    <property type="component" value="Chromosome"/>
</dbReference>
<sequence length="163" mass="17964">MGYLTQFTAAVALLFFSTIPAMASDTVLTVSGVSTSTETTATYEYAFSDLRGDGEVTFTTTTPWTEGEQTFTGVPLSSFVSSLGIKTGKLRATAVNDYSVEIPISDALLEGPIIAFLRNDERMSVREKGPLWIVYPYDSNAKFRTEIVYSRSIWQLDRIVVSE</sequence>
<accession>A0ABZ2XUF7</accession>
<dbReference type="Gene3D" id="3.90.420.10">
    <property type="entry name" value="Oxidoreductase, molybdopterin-binding domain"/>
    <property type="match status" value="1"/>
</dbReference>
<feature type="signal peptide" evidence="1">
    <location>
        <begin position="1"/>
        <end position="23"/>
    </location>
</feature>
<protein>
    <submittedName>
        <fullName evidence="2">Oxidoreductase</fullName>
    </submittedName>
</protein>
<dbReference type="RefSeq" id="WP_406648177.1">
    <property type="nucleotide sequence ID" value="NZ_CP123584.1"/>
</dbReference>
<dbReference type="EMBL" id="CP123584">
    <property type="protein sequence ID" value="WZK89738.1"/>
    <property type="molecule type" value="Genomic_DNA"/>
</dbReference>
<dbReference type="InterPro" id="IPR036374">
    <property type="entry name" value="OxRdtase_Mopterin-bd_sf"/>
</dbReference>
<gene>
    <name evidence="2" type="ORF">QEZ52_04095</name>
</gene>
<organism evidence="2 3">
    <name type="scientific">Aliisedimentitalea scapharcae</name>
    <dbReference type="NCBI Taxonomy" id="1524259"/>
    <lineage>
        <taxon>Bacteria</taxon>
        <taxon>Pseudomonadati</taxon>
        <taxon>Pseudomonadota</taxon>
        <taxon>Alphaproteobacteria</taxon>
        <taxon>Rhodobacterales</taxon>
        <taxon>Roseobacteraceae</taxon>
        <taxon>Aliisedimentitalea</taxon>
    </lineage>
</organism>
<feature type="chain" id="PRO_5047511416" evidence="1">
    <location>
        <begin position="24"/>
        <end position="163"/>
    </location>
</feature>
<name>A0ABZ2XUF7_9RHOB</name>